<evidence type="ECO:0000256" key="3">
    <source>
        <dbReference type="ARBA" id="ARBA00022729"/>
    </source>
</evidence>
<accession>A0A2J6RWN3</accession>
<dbReference type="PANTHER" id="PTHR24269">
    <property type="entry name" value="KREMEN PROTEIN"/>
    <property type="match status" value="1"/>
</dbReference>
<dbReference type="OrthoDB" id="2019572at2759"/>
<proteinExistence type="predicted"/>
<keyword evidence="3 7" id="KW-0732">Signal</keyword>
<keyword evidence="10" id="KW-1185">Reference proteome</keyword>
<name>A0A2J6RWN3_HYAVF</name>
<evidence type="ECO:0000313" key="10">
    <source>
        <dbReference type="Proteomes" id="UP000235786"/>
    </source>
</evidence>
<dbReference type="SMART" id="SM00321">
    <property type="entry name" value="WSC"/>
    <property type="match status" value="1"/>
</dbReference>
<dbReference type="PROSITE" id="PS51212">
    <property type="entry name" value="WSC"/>
    <property type="match status" value="1"/>
</dbReference>
<evidence type="ECO:0000256" key="5">
    <source>
        <dbReference type="ARBA" id="ARBA00023136"/>
    </source>
</evidence>
<feature type="signal peptide" evidence="7">
    <location>
        <begin position="1"/>
        <end position="20"/>
    </location>
</feature>
<sequence>MTSFATLFAVLSVLTMSALSFSANIPSNVNSLGCYHNDIVPAGNGFGYTSSQMTVENCYNVCSLANLKYFALYSSDGIHGDSCYCLSTLSSQATIGTDASCTLPCEGDSTQTCGAGTSSNGYNDLYTYNPVVGAVDG</sequence>
<keyword evidence="2" id="KW-0812">Transmembrane</keyword>
<dbReference type="Pfam" id="PF01822">
    <property type="entry name" value="WSC"/>
    <property type="match status" value="1"/>
</dbReference>
<organism evidence="9 10">
    <name type="scientific">Hyaloscypha variabilis (strain UAMH 11265 / GT02V1 / F)</name>
    <name type="common">Meliniomyces variabilis</name>
    <dbReference type="NCBI Taxonomy" id="1149755"/>
    <lineage>
        <taxon>Eukaryota</taxon>
        <taxon>Fungi</taxon>
        <taxon>Dikarya</taxon>
        <taxon>Ascomycota</taxon>
        <taxon>Pezizomycotina</taxon>
        <taxon>Leotiomycetes</taxon>
        <taxon>Helotiales</taxon>
        <taxon>Hyaloscyphaceae</taxon>
        <taxon>Hyaloscypha</taxon>
        <taxon>Hyaloscypha variabilis</taxon>
    </lineage>
</organism>
<dbReference type="PANTHER" id="PTHR24269:SF16">
    <property type="entry name" value="PROTEIN SLG1"/>
    <property type="match status" value="1"/>
</dbReference>
<dbReference type="Proteomes" id="UP000235786">
    <property type="component" value="Unassembled WGS sequence"/>
</dbReference>
<evidence type="ECO:0000313" key="9">
    <source>
        <dbReference type="EMBL" id="PMD42903.1"/>
    </source>
</evidence>
<evidence type="ECO:0000256" key="2">
    <source>
        <dbReference type="ARBA" id="ARBA00022692"/>
    </source>
</evidence>
<evidence type="ECO:0000256" key="6">
    <source>
        <dbReference type="ARBA" id="ARBA00023180"/>
    </source>
</evidence>
<keyword evidence="6" id="KW-0325">Glycoprotein</keyword>
<keyword evidence="4" id="KW-1133">Transmembrane helix</keyword>
<evidence type="ECO:0000256" key="1">
    <source>
        <dbReference type="ARBA" id="ARBA00004167"/>
    </source>
</evidence>
<dbReference type="GO" id="GO:0005886">
    <property type="term" value="C:plasma membrane"/>
    <property type="evidence" value="ECO:0007669"/>
    <property type="project" value="TreeGrafter"/>
</dbReference>
<evidence type="ECO:0000259" key="8">
    <source>
        <dbReference type="PROSITE" id="PS51212"/>
    </source>
</evidence>
<dbReference type="AlphaFoldDB" id="A0A2J6RWN3"/>
<dbReference type="InterPro" id="IPR002889">
    <property type="entry name" value="WSC_carb-bd"/>
</dbReference>
<dbReference type="InterPro" id="IPR051836">
    <property type="entry name" value="Kremen_rcpt"/>
</dbReference>
<evidence type="ECO:0000256" key="7">
    <source>
        <dbReference type="SAM" id="SignalP"/>
    </source>
</evidence>
<comment type="subcellular location">
    <subcellularLocation>
        <location evidence="1">Membrane</location>
        <topology evidence="1">Single-pass membrane protein</topology>
    </subcellularLocation>
</comment>
<feature type="domain" description="WSC" evidence="8">
    <location>
        <begin position="28"/>
        <end position="125"/>
    </location>
</feature>
<reference evidence="9 10" key="1">
    <citation type="submission" date="2016-04" db="EMBL/GenBank/DDBJ databases">
        <title>A degradative enzymes factory behind the ericoid mycorrhizal symbiosis.</title>
        <authorList>
            <consortium name="DOE Joint Genome Institute"/>
            <person name="Martino E."/>
            <person name="Morin E."/>
            <person name="Grelet G."/>
            <person name="Kuo A."/>
            <person name="Kohler A."/>
            <person name="Daghino S."/>
            <person name="Barry K."/>
            <person name="Choi C."/>
            <person name="Cichocki N."/>
            <person name="Clum A."/>
            <person name="Copeland A."/>
            <person name="Hainaut M."/>
            <person name="Haridas S."/>
            <person name="Labutti K."/>
            <person name="Lindquist E."/>
            <person name="Lipzen A."/>
            <person name="Khouja H.-R."/>
            <person name="Murat C."/>
            <person name="Ohm R."/>
            <person name="Olson A."/>
            <person name="Spatafora J."/>
            <person name="Veneault-Fourrey C."/>
            <person name="Henrissat B."/>
            <person name="Grigoriev I."/>
            <person name="Martin F."/>
            <person name="Perotto S."/>
        </authorList>
    </citation>
    <scope>NUCLEOTIDE SEQUENCE [LARGE SCALE GENOMIC DNA]</scope>
    <source>
        <strain evidence="9 10">F</strain>
    </source>
</reference>
<feature type="chain" id="PRO_5014400270" description="WSC domain-containing protein" evidence="7">
    <location>
        <begin position="21"/>
        <end position="137"/>
    </location>
</feature>
<evidence type="ECO:0000256" key="4">
    <source>
        <dbReference type="ARBA" id="ARBA00022989"/>
    </source>
</evidence>
<dbReference type="EMBL" id="KZ613942">
    <property type="protein sequence ID" value="PMD42903.1"/>
    <property type="molecule type" value="Genomic_DNA"/>
</dbReference>
<gene>
    <name evidence="9" type="ORF">L207DRAFT_579773</name>
</gene>
<keyword evidence="5" id="KW-0472">Membrane</keyword>
<protein>
    <recommendedName>
        <fullName evidence="8">WSC domain-containing protein</fullName>
    </recommendedName>
</protein>